<reference evidence="2" key="1">
    <citation type="journal article" date="2017" name="Nat. Ecol. Evol.">
        <title>Genome expansion and lineage-specific genetic innovations in the forest pathogenic fungi Armillaria.</title>
        <authorList>
            <person name="Sipos G."/>
            <person name="Prasanna A.N."/>
            <person name="Walter M.C."/>
            <person name="O'Connor E."/>
            <person name="Balint B."/>
            <person name="Krizsan K."/>
            <person name="Kiss B."/>
            <person name="Hess J."/>
            <person name="Varga T."/>
            <person name="Slot J."/>
            <person name="Riley R."/>
            <person name="Boka B."/>
            <person name="Rigling D."/>
            <person name="Barry K."/>
            <person name="Lee J."/>
            <person name="Mihaltcheva S."/>
            <person name="LaButti K."/>
            <person name="Lipzen A."/>
            <person name="Waldron R."/>
            <person name="Moloney N.M."/>
            <person name="Sperisen C."/>
            <person name="Kredics L."/>
            <person name="Vagvoelgyi C."/>
            <person name="Patrignani A."/>
            <person name="Fitzpatrick D."/>
            <person name="Nagy I."/>
            <person name="Doyle S."/>
            <person name="Anderson J.B."/>
            <person name="Grigoriev I.V."/>
            <person name="Gueldener U."/>
            <person name="Muensterkoetter M."/>
            <person name="Nagy L.G."/>
        </authorList>
    </citation>
    <scope>NUCLEOTIDE SEQUENCE [LARGE SCALE GENOMIC DNA]</scope>
    <source>
        <strain evidence="2">Ar21-2</strain>
    </source>
</reference>
<dbReference type="AlphaFoldDB" id="A0A2H3DX20"/>
<protein>
    <submittedName>
        <fullName evidence="1">Uncharacterized protein</fullName>
    </submittedName>
</protein>
<dbReference type="OrthoDB" id="10640055at2759"/>
<organism evidence="1 2">
    <name type="scientific">Armillaria gallica</name>
    <name type="common">Bulbous honey fungus</name>
    <name type="synonym">Armillaria bulbosa</name>
    <dbReference type="NCBI Taxonomy" id="47427"/>
    <lineage>
        <taxon>Eukaryota</taxon>
        <taxon>Fungi</taxon>
        <taxon>Dikarya</taxon>
        <taxon>Basidiomycota</taxon>
        <taxon>Agaricomycotina</taxon>
        <taxon>Agaricomycetes</taxon>
        <taxon>Agaricomycetidae</taxon>
        <taxon>Agaricales</taxon>
        <taxon>Marasmiineae</taxon>
        <taxon>Physalacriaceae</taxon>
        <taxon>Armillaria</taxon>
    </lineage>
</organism>
<evidence type="ECO:0000313" key="2">
    <source>
        <dbReference type="Proteomes" id="UP000217790"/>
    </source>
</evidence>
<sequence>MGKMGQRLHEEIHRVSITANRLRLGVIIGDELPDIMVANVDVFDFLVRSRSRREADRSQIVTVKCPRTRLWEVNYFQPRQHSHQLLGSTREGNLVGFDSA</sequence>
<accession>A0A2H3DX20</accession>
<keyword evidence="2" id="KW-1185">Reference proteome</keyword>
<proteinExistence type="predicted"/>
<name>A0A2H3DX20_ARMGA</name>
<dbReference type="EMBL" id="KZ293656">
    <property type="protein sequence ID" value="PBK93637.1"/>
    <property type="molecule type" value="Genomic_DNA"/>
</dbReference>
<evidence type="ECO:0000313" key="1">
    <source>
        <dbReference type="EMBL" id="PBK93637.1"/>
    </source>
</evidence>
<gene>
    <name evidence="1" type="ORF">ARMGADRAFT_130965</name>
</gene>
<dbReference type="Proteomes" id="UP000217790">
    <property type="component" value="Unassembled WGS sequence"/>
</dbReference>
<dbReference type="InParanoid" id="A0A2H3DX20"/>